<keyword evidence="2" id="KW-1185">Reference proteome</keyword>
<dbReference type="AlphaFoldDB" id="A0A0C2JLS1"/>
<gene>
    <name evidence="1" type="ORF">RF11_14517</name>
</gene>
<dbReference type="EMBL" id="JWZT01002092">
    <property type="protein sequence ID" value="KII70328.1"/>
    <property type="molecule type" value="Genomic_DNA"/>
</dbReference>
<dbReference type="PANTHER" id="PTHR45913:SF22">
    <property type="entry name" value="SCAN BOX DOMAIN-CONTAINING PROTEIN"/>
    <property type="match status" value="1"/>
</dbReference>
<comment type="caution">
    <text evidence="1">The sequence shown here is derived from an EMBL/GenBank/DDBJ whole genome shotgun (WGS) entry which is preliminary data.</text>
</comment>
<organism evidence="1 2">
    <name type="scientific">Thelohanellus kitauei</name>
    <name type="common">Myxosporean</name>
    <dbReference type="NCBI Taxonomy" id="669202"/>
    <lineage>
        <taxon>Eukaryota</taxon>
        <taxon>Metazoa</taxon>
        <taxon>Cnidaria</taxon>
        <taxon>Myxozoa</taxon>
        <taxon>Myxosporea</taxon>
        <taxon>Bivalvulida</taxon>
        <taxon>Platysporina</taxon>
        <taxon>Myxobolidae</taxon>
        <taxon>Thelohanellus</taxon>
    </lineage>
</organism>
<protein>
    <submittedName>
        <fullName evidence="1">Protein ZBED8</fullName>
    </submittedName>
</protein>
<sequence>MYKILLENICGICTDGAVIMHGYQSGFQSLVHNESIKVVATHSVIRRKILTAKTLPHELQDEMNKMPLTLLKPILDTLDCKNLLSCILPTTFVFYYSEARWLSRGKF</sequence>
<accession>A0A0C2JLS1</accession>
<evidence type="ECO:0000313" key="1">
    <source>
        <dbReference type="EMBL" id="KII70328.1"/>
    </source>
</evidence>
<evidence type="ECO:0000313" key="2">
    <source>
        <dbReference type="Proteomes" id="UP000031668"/>
    </source>
</evidence>
<dbReference type="Proteomes" id="UP000031668">
    <property type="component" value="Unassembled WGS sequence"/>
</dbReference>
<proteinExistence type="predicted"/>
<name>A0A0C2JLS1_THEKT</name>
<reference evidence="1 2" key="1">
    <citation type="journal article" date="2014" name="Genome Biol. Evol.">
        <title>The genome of the myxosporean Thelohanellus kitauei shows adaptations to nutrient acquisition within its fish host.</title>
        <authorList>
            <person name="Yang Y."/>
            <person name="Xiong J."/>
            <person name="Zhou Z."/>
            <person name="Huo F."/>
            <person name="Miao W."/>
            <person name="Ran C."/>
            <person name="Liu Y."/>
            <person name="Zhang J."/>
            <person name="Feng J."/>
            <person name="Wang M."/>
            <person name="Wang M."/>
            <person name="Wang L."/>
            <person name="Yao B."/>
        </authorList>
    </citation>
    <scope>NUCLEOTIDE SEQUENCE [LARGE SCALE GENOMIC DNA]</scope>
    <source>
        <strain evidence="1">Wuqing</strain>
    </source>
</reference>
<dbReference type="PANTHER" id="PTHR45913">
    <property type="entry name" value="EPM2A-INTERACTING PROTEIN 1"/>
    <property type="match status" value="1"/>
</dbReference>